<dbReference type="PANTHER" id="PTHR43581:SF2">
    <property type="entry name" value="EXCINUCLEASE ATPASE SUBUNIT"/>
    <property type="match status" value="1"/>
</dbReference>
<dbReference type="InterPro" id="IPR003959">
    <property type="entry name" value="ATPase_AAA_core"/>
</dbReference>
<dbReference type="RefSeq" id="WP_032593196.1">
    <property type="nucleotide sequence ID" value="NZ_AP028365.1"/>
</dbReference>
<reference evidence="2" key="1">
    <citation type="submission" date="2018-05" db="EMBL/GenBank/DDBJ databases">
        <authorList>
            <consortium name="PulseNet: The National Subtyping Network for Foodborne Disease Surveillance"/>
            <person name="Tarr C.L."/>
            <person name="Trees E."/>
            <person name="Katz L.S."/>
            <person name="Carleton-Romer H.A."/>
            <person name="Stroika S."/>
            <person name="Kucerova Z."/>
            <person name="Roache K.F."/>
            <person name="Sabol A.L."/>
            <person name="Besser J."/>
            <person name="Gerner-Smidt P."/>
        </authorList>
    </citation>
    <scope>NUCLEOTIDE SEQUENCE</scope>
    <source>
        <strain evidence="2">PNUSAC002348</strain>
    </source>
</reference>
<evidence type="ECO:0000259" key="1">
    <source>
        <dbReference type="Pfam" id="PF13304"/>
    </source>
</evidence>
<dbReference type="Gene3D" id="3.40.50.300">
    <property type="entry name" value="P-loop containing nucleotide triphosphate hydrolases"/>
    <property type="match status" value="1"/>
</dbReference>
<dbReference type="InterPro" id="IPR051396">
    <property type="entry name" value="Bact_Antivir_Def_Nuclease"/>
</dbReference>
<name>A0A5T0ZRB1_CAMJU</name>
<gene>
    <name evidence="2" type="ORF">CHQ01_04230</name>
    <name evidence="3" type="ORF">F0F43_00820</name>
</gene>
<dbReference type="Pfam" id="PF13304">
    <property type="entry name" value="AAA_21"/>
    <property type="match status" value="1"/>
</dbReference>
<evidence type="ECO:0000313" key="2">
    <source>
        <dbReference type="EMBL" id="EAK6271341.1"/>
    </source>
</evidence>
<dbReference type="AlphaFoldDB" id="A0A5T0ZRB1"/>
<comment type="caution">
    <text evidence="2">The sequence shown here is derived from an EMBL/GenBank/DDBJ whole genome shotgun (WGS) entry which is preliminary data.</text>
</comment>
<keyword evidence="2" id="KW-0547">Nucleotide-binding</keyword>
<dbReference type="GO" id="GO:0016887">
    <property type="term" value="F:ATP hydrolysis activity"/>
    <property type="evidence" value="ECO:0007669"/>
    <property type="project" value="InterPro"/>
</dbReference>
<reference evidence="3" key="2">
    <citation type="submission" date="2019-08" db="EMBL/GenBank/DDBJ databases">
        <authorList>
            <person name="Ashton P.M."/>
            <person name="Dallman T."/>
            <person name="Nair S."/>
            <person name="De Pinna E."/>
            <person name="Peters T."/>
            <person name="Grant K."/>
        </authorList>
    </citation>
    <scope>NUCLEOTIDE SEQUENCE</scope>
    <source>
        <strain evidence="3">241886</strain>
    </source>
</reference>
<dbReference type="EMBL" id="AACHWQ010000002">
    <property type="protein sequence ID" value="EAK6271341.1"/>
    <property type="molecule type" value="Genomic_DNA"/>
</dbReference>
<dbReference type="EMBL" id="AAKDML010000001">
    <property type="protein sequence ID" value="ECQ9109106.1"/>
    <property type="molecule type" value="Genomic_DNA"/>
</dbReference>
<keyword evidence="2" id="KW-0067">ATP-binding</keyword>
<proteinExistence type="predicted"/>
<accession>A0A5T0ZRB1</accession>
<evidence type="ECO:0000313" key="3">
    <source>
        <dbReference type="EMBL" id="ECQ9109106.1"/>
    </source>
</evidence>
<dbReference type="InterPro" id="IPR027417">
    <property type="entry name" value="P-loop_NTPase"/>
</dbReference>
<dbReference type="PANTHER" id="PTHR43581">
    <property type="entry name" value="ATP/GTP PHOSPHATASE"/>
    <property type="match status" value="1"/>
</dbReference>
<feature type="domain" description="ATPase AAA-type core" evidence="1">
    <location>
        <begin position="23"/>
        <end position="313"/>
    </location>
</feature>
<dbReference type="SUPFAM" id="SSF52540">
    <property type="entry name" value="P-loop containing nucleoside triphosphate hydrolases"/>
    <property type="match status" value="1"/>
</dbReference>
<protein>
    <submittedName>
        <fullName evidence="2">ATP-binding protein</fullName>
    </submittedName>
</protein>
<sequence>MCRKIEVKNFGPIKYIDIKVKPLTILIGKSGTGKSALMKLIHCLNTLITFISFTNIEEKLDIFDKNKILEFDLLEFDLNEEGFRNIFKNFEIEVFLNNETEITYHCDNIFIEIKNNKIKAPYSKCKTLMEQSFISDLRYMIPEILNYNIDHTLRLSDILNNTMEYFIRSLKFHKNSFKLEIFEMELLKKQNRVSNEFILKTDDYAINYNSASSGIKSTSIIEAIISYLTQQTLQERKNNFKNHLSRISKSELDNITKDFQTSIFIEEPELSLFPQDQQKILYFILKSFLQPKVNPKECNKLNFIISTHSPFILYCLSNILLGAKKHKELNLFTMGKVEDIIPKELLYLDIEEIEIYKLEEGKAMTILDKKEYCINTEYIDKTAEDISQDYISLLNLENEFD</sequence>
<dbReference type="GO" id="GO:0005524">
    <property type="term" value="F:ATP binding"/>
    <property type="evidence" value="ECO:0007669"/>
    <property type="project" value="UniProtKB-KW"/>
</dbReference>
<organism evidence="2">
    <name type="scientific">Campylobacter jejuni</name>
    <dbReference type="NCBI Taxonomy" id="197"/>
    <lineage>
        <taxon>Bacteria</taxon>
        <taxon>Pseudomonadati</taxon>
        <taxon>Campylobacterota</taxon>
        <taxon>Epsilonproteobacteria</taxon>
        <taxon>Campylobacterales</taxon>
        <taxon>Campylobacteraceae</taxon>
        <taxon>Campylobacter</taxon>
    </lineage>
</organism>